<dbReference type="EMBL" id="FMAI01000033">
    <property type="protein sequence ID" value="SCB54963.1"/>
    <property type="molecule type" value="Genomic_DNA"/>
</dbReference>
<name>A0A1C3XRQ9_9BRAD</name>
<proteinExistence type="predicted"/>
<sequence length="60" mass="7013">MESKLRHLEGVALDQAAQTGEPDWAHRANNEVQQNDLRRLIEEYAADLRAIIRELRQKMN</sequence>
<gene>
    <name evidence="1" type="ORF">GA0061098_10336</name>
</gene>
<accession>A0A1C3XRQ9</accession>
<evidence type="ECO:0000313" key="1">
    <source>
        <dbReference type="EMBL" id="SCB54963.1"/>
    </source>
</evidence>
<dbReference type="AlphaFoldDB" id="A0A1C3XRQ9"/>
<dbReference type="Proteomes" id="UP000199184">
    <property type="component" value="Unassembled WGS sequence"/>
</dbReference>
<dbReference type="RefSeq" id="WP_091966310.1">
    <property type="nucleotide sequence ID" value="NZ_FMAI01000033.1"/>
</dbReference>
<organism evidence="1 2">
    <name type="scientific">Bradyrhizobium shewense</name>
    <dbReference type="NCBI Taxonomy" id="1761772"/>
    <lineage>
        <taxon>Bacteria</taxon>
        <taxon>Pseudomonadati</taxon>
        <taxon>Pseudomonadota</taxon>
        <taxon>Alphaproteobacteria</taxon>
        <taxon>Hyphomicrobiales</taxon>
        <taxon>Nitrobacteraceae</taxon>
        <taxon>Bradyrhizobium</taxon>
    </lineage>
</organism>
<protein>
    <submittedName>
        <fullName evidence="1">Uncharacterized protein</fullName>
    </submittedName>
</protein>
<reference evidence="2" key="1">
    <citation type="submission" date="2016-08" db="EMBL/GenBank/DDBJ databases">
        <authorList>
            <person name="Varghese N."/>
            <person name="Submissions Spin"/>
        </authorList>
    </citation>
    <scope>NUCLEOTIDE SEQUENCE [LARGE SCALE GENOMIC DNA]</scope>
    <source>
        <strain evidence="2">ERR11</strain>
    </source>
</reference>
<keyword evidence="2" id="KW-1185">Reference proteome</keyword>
<evidence type="ECO:0000313" key="2">
    <source>
        <dbReference type="Proteomes" id="UP000199184"/>
    </source>
</evidence>